<dbReference type="SUPFAM" id="SSF53901">
    <property type="entry name" value="Thiolase-like"/>
    <property type="match status" value="1"/>
</dbReference>
<dbReference type="InterPro" id="IPR011141">
    <property type="entry name" value="Polyketide_synthase_type-III"/>
</dbReference>
<comment type="caution">
    <text evidence="7">The sequence shown here is derived from an EMBL/GenBank/DDBJ whole genome shotgun (WGS) entry which is preliminary data.</text>
</comment>
<evidence type="ECO:0000256" key="4">
    <source>
        <dbReference type="PIRSR" id="PIRSR000451-1"/>
    </source>
</evidence>
<reference evidence="7 8" key="1">
    <citation type="submission" date="2016-01" db="EMBL/GenBank/DDBJ databases">
        <title>Whole genome sequencing of Bhargavaea cecembensis T14.</title>
        <authorList>
            <person name="Hong K.W."/>
        </authorList>
    </citation>
    <scope>NUCLEOTIDE SEQUENCE [LARGE SCALE GENOMIC DNA]</scope>
    <source>
        <strain evidence="7 8">T14</strain>
    </source>
</reference>
<dbReference type="PANTHER" id="PTHR11877">
    <property type="entry name" value="HYDROXYMETHYLGLUTARYL-COA SYNTHASE"/>
    <property type="match status" value="1"/>
</dbReference>
<dbReference type="PANTHER" id="PTHR11877:SF99">
    <property type="entry name" value="1,3,6,8-TETRAHYDROXYNAPHTHALENE SYNTHASE"/>
    <property type="match status" value="1"/>
</dbReference>
<evidence type="ECO:0000259" key="6">
    <source>
        <dbReference type="Pfam" id="PF02797"/>
    </source>
</evidence>
<organism evidence="7 8">
    <name type="scientific">Bhargavaea cecembensis</name>
    <dbReference type="NCBI Taxonomy" id="394098"/>
    <lineage>
        <taxon>Bacteria</taxon>
        <taxon>Bacillati</taxon>
        <taxon>Bacillota</taxon>
        <taxon>Bacilli</taxon>
        <taxon>Bacillales</taxon>
        <taxon>Caryophanaceae</taxon>
        <taxon>Bhargavaea</taxon>
    </lineage>
</organism>
<evidence type="ECO:0000259" key="5">
    <source>
        <dbReference type="Pfam" id="PF00195"/>
    </source>
</evidence>
<dbReference type="InterPro" id="IPR012328">
    <property type="entry name" value="Chalcone/stilbene_synt_C"/>
</dbReference>
<dbReference type="Gene3D" id="3.40.47.10">
    <property type="match status" value="2"/>
</dbReference>
<comment type="similarity">
    <text evidence="1">Belongs to the thiolase-like superfamily. Chalcone/stilbene synthases family.</text>
</comment>
<evidence type="ECO:0000256" key="2">
    <source>
        <dbReference type="ARBA" id="ARBA00022679"/>
    </source>
</evidence>
<name>A0A163G5V4_9BACL</name>
<feature type="domain" description="Chalcone/stilbene synthase N-terminal" evidence="5">
    <location>
        <begin position="38"/>
        <end position="206"/>
    </location>
</feature>
<evidence type="ECO:0000313" key="8">
    <source>
        <dbReference type="Proteomes" id="UP000076490"/>
    </source>
</evidence>
<dbReference type="CDD" id="cd00831">
    <property type="entry name" value="CHS_like"/>
    <property type="match status" value="1"/>
</dbReference>
<gene>
    <name evidence="7" type="ORF">AV656_00240</name>
</gene>
<dbReference type="OrthoDB" id="9786288at2"/>
<dbReference type="Pfam" id="PF00195">
    <property type="entry name" value="Chal_sti_synt_N"/>
    <property type="match status" value="1"/>
</dbReference>
<keyword evidence="3" id="KW-0012">Acyltransferase</keyword>
<protein>
    <submittedName>
        <fullName evidence="7">Chalcone synthase</fullName>
    </submittedName>
</protein>
<evidence type="ECO:0000256" key="1">
    <source>
        <dbReference type="ARBA" id="ARBA00005531"/>
    </source>
</evidence>
<dbReference type="Proteomes" id="UP000076490">
    <property type="component" value="Unassembled WGS sequence"/>
</dbReference>
<keyword evidence="2" id="KW-0808">Transferase</keyword>
<sequence>MPVIESIYTVTPDHEIGQRDAAGLTKQLFSGKFRDTERLLRVFDNGDIDTRYIAMPLEWYGEAHPFGERNNLYIEHAIRLGSEAINGCLQNRGLLEEDISYEEIDAIFYISSSGISTPSIEARIMNLLPFRDDVKRIPVWGLGCAGGASGMSRAFDYCLAHPGHRVLVLCVELCSLTFQAEDYTKSNLVGASLFADGVACALVAGDKVALRSSGPVPSIRSTLSKLMPDSEDVMGWDVDDTGLHVIFSKSIPAIITEWLGPFVHEFLENQGLSQSDIRHFVAHPGGKKVLLAYEEALGFEPGMTDISRQVLRKYGNMSSPTVLFVLEQFMKKQPATGEKGLMAALGPGFSGELLLLEWQ</sequence>
<dbReference type="AlphaFoldDB" id="A0A163G5V4"/>
<evidence type="ECO:0000313" key="7">
    <source>
        <dbReference type="EMBL" id="KZE39761.1"/>
    </source>
</evidence>
<feature type="domain" description="Chalcone/stilbene synthase C-terminal" evidence="6">
    <location>
        <begin position="220"/>
        <end position="356"/>
    </location>
</feature>
<dbReference type="EMBL" id="LQNT01000001">
    <property type="protein sequence ID" value="KZE39761.1"/>
    <property type="molecule type" value="Genomic_DNA"/>
</dbReference>
<feature type="active site" description="Acyl-thioester intermediate" evidence="4">
    <location>
        <position position="144"/>
    </location>
</feature>
<dbReference type="GO" id="GO:0030639">
    <property type="term" value="P:polyketide biosynthetic process"/>
    <property type="evidence" value="ECO:0007669"/>
    <property type="project" value="TreeGrafter"/>
</dbReference>
<dbReference type="InterPro" id="IPR001099">
    <property type="entry name" value="Chalcone/stilbene_synt_N"/>
</dbReference>
<evidence type="ECO:0000256" key="3">
    <source>
        <dbReference type="ARBA" id="ARBA00023315"/>
    </source>
</evidence>
<dbReference type="InterPro" id="IPR016039">
    <property type="entry name" value="Thiolase-like"/>
</dbReference>
<proteinExistence type="inferred from homology"/>
<dbReference type="Pfam" id="PF02797">
    <property type="entry name" value="Chal_sti_synt_C"/>
    <property type="match status" value="1"/>
</dbReference>
<accession>A0A163G5V4</accession>
<dbReference type="GO" id="GO:0016747">
    <property type="term" value="F:acyltransferase activity, transferring groups other than amino-acyl groups"/>
    <property type="evidence" value="ECO:0007669"/>
    <property type="project" value="InterPro"/>
</dbReference>
<dbReference type="PIRSF" id="PIRSF000451">
    <property type="entry name" value="PKS_III"/>
    <property type="match status" value="1"/>
</dbReference>
<dbReference type="RefSeq" id="WP_063177703.1">
    <property type="nucleotide sequence ID" value="NZ_LQNT01000001.1"/>
</dbReference>